<keyword evidence="3" id="KW-1185">Reference proteome</keyword>
<reference evidence="3" key="1">
    <citation type="journal article" date="2014" name="BMC Genomics">
        <title>Genome characteristics reveal the impact of lichenization on lichen-forming fungus Endocarpon pusillum Hedwig (Verrucariales, Ascomycota).</title>
        <authorList>
            <person name="Wang Y.-Y."/>
            <person name="Liu B."/>
            <person name="Zhang X.-Y."/>
            <person name="Zhou Q.-M."/>
            <person name="Zhang T."/>
            <person name="Li H."/>
            <person name="Yu Y.-F."/>
            <person name="Zhang X.-L."/>
            <person name="Hao X.-Y."/>
            <person name="Wang M."/>
            <person name="Wang L."/>
            <person name="Wei J.-C."/>
        </authorList>
    </citation>
    <scope>NUCLEOTIDE SEQUENCE [LARGE SCALE GENOMIC DNA]</scope>
    <source>
        <strain evidence="3">Z07020 / HMAS-L-300199</strain>
    </source>
</reference>
<dbReference type="Proteomes" id="UP000019373">
    <property type="component" value="Unassembled WGS sequence"/>
</dbReference>
<feature type="compositionally biased region" description="Low complexity" evidence="1">
    <location>
        <begin position="293"/>
        <end position="306"/>
    </location>
</feature>
<gene>
    <name evidence="2" type="ORF">EPUS_01411</name>
</gene>
<dbReference type="GeneID" id="19236468"/>
<name>U1GUE7_ENDPU</name>
<dbReference type="AlphaFoldDB" id="U1GUE7"/>
<feature type="compositionally biased region" description="Polar residues" evidence="1">
    <location>
        <begin position="1"/>
        <end position="32"/>
    </location>
</feature>
<evidence type="ECO:0000256" key="1">
    <source>
        <dbReference type="SAM" id="MobiDB-lite"/>
    </source>
</evidence>
<dbReference type="HOGENOM" id="CLU_017096_2_0_1"/>
<proteinExistence type="predicted"/>
<dbReference type="OrthoDB" id="14339at2759"/>
<dbReference type="PANTHER" id="PTHR37332:SF1">
    <property type="entry name" value="ELMO DOMAIN-CONTAINING PROTEIN"/>
    <property type="match status" value="1"/>
</dbReference>
<dbReference type="EMBL" id="KE720780">
    <property type="protein sequence ID" value="ERF76078.1"/>
    <property type="molecule type" value="Genomic_DNA"/>
</dbReference>
<feature type="region of interest" description="Disordered" evidence="1">
    <location>
        <begin position="288"/>
        <end position="416"/>
    </location>
</feature>
<accession>U1GUE7</accession>
<organism evidence="2 3">
    <name type="scientific">Endocarpon pusillum (strain Z07020 / HMAS-L-300199)</name>
    <name type="common">Lichen-forming fungus</name>
    <dbReference type="NCBI Taxonomy" id="1263415"/>
    <lineage>
        <taxon>Eukaryota</taxon>
        <taxon>Fungi</taxon>
        <taxon>Dikarya</taxon>
        <taxon>Ascomycota</taxon>
        <taxon>Pezizomycotina</taxon>
        <taxon>Eurotiomycetes</taxon>
        <taxon>Chaetothyriomycetidae</taxon>
        <taxon>Verrucariales</taxon>
        <taxon>Verrucariaceae</taxon>
        <taxon>Endocarpon</taxon>
    </lineage>
</organism>
<dbReference type="RefSeq" id="XP_007786544.1">
    <property type="nucleotide sequence ID" value="XM_007788354.1"/>
</dbReference>
<evidence type="ECO:0000313" key="3">
    <source>
        <dbReference type="Proteomes" id="UP000019373"/>
    </source>
</evidence>
<evidence type="ECO:0000313" key="2">
    <source>
        <dbReference type="EMBL" id="ERF76078.1"/>
    </source>
</evidence>
<sequence length="523" mass="56102">MSRDAVSSASRSIKDGSTSGGLLSKASNSLRRSPSKKHKYQSNPLPSLDQIFHETHKPGSSEPHPLPQKRPDVYRTQTAPLALQTNKPSLKEGKIPQPAVEGTMLVTSYTSSHRRETPPHLSKSAIAGPQNGEHVHISGSAGDALPPAPAHVAGNQNSDILYQHIYDMASKRISTLDYFRKAHEGRVFWFNTVHFSRTDLSKWPNFTAAKLSRRATNYLLLGLSIPPILDVHSQNNSAASAAANATAAYDFLKALNSLLGEFESYQQIHPPDGSTASTLSRARIPHMFKRATHATTSRTRRTSSSAGPEIGLPLQQSSASHSSDPQRHHHHHHSSNSSTGTTVDSNNNNTITALHPNLSSTNLSLTAPSSSQPTPTTTTNSTNTAPSNPPTTSSTFPSFPTPTANPSTLDLNLPNSTLTASEGPYTHLLTPPLPFAPDFYTVFATLCDVLIDAYQRILGLINSPAVCVHGTAQGLGEMFAKADARLRKVIVGGVVRDFEGGARESGKREVLGVQRVVLGGLMG</sequence>
<dbReference type="eggNOG" id="ENOG502S1UN">
    <property type="taxonomic scope" value="Eukaryota"/>
</dbReference>
<dbReference type="PANTHER" id="PTHR37332">
    <property type="entry name" value="EXPRESSED PROTEIN"/>
    <property type="match status" value="1"/>
</dbReference>
<feature type="compositionally biased region" description="Polar residues" evidence="1">
    <location>
        <begin position="339"/>
        <end position="365"/>
    </location>
</feature>
<feature type="region of interest" description="Disordered" evidence="1">
    <location>
        <begin position="1"/>
        <end position="71"/>
    </location>
</feature>
<protein>
    <submittedName>
        <fullName evidence="2">Uncharacterized protein</fullName>
    </submittedName>
</protein>
<feature type="compositionally biased region" description="Low complexity" evidence="1">
    <location>
        <begin position="366"/>
        <end position="408"/>
    </location>
</feature>